<gene>
    <name evidence="1" type="ORF">I79_008609</name>
</gene>
<accession>G3HDM3</accession>
<evidence type="ECO:0000313" key="2">
    <source>
        <dbReference type="Proteomes" id="UP000001075"/>
    </source>
</evidence>
<proteinExistence type="predicted"/>
<protein>
    <submittedName>
        <fullName evidence="1">Uncharacterized protein</fullName>
    </submittedName>
</protein>
<dbReference type="InParanoid" id="G3HDM3"/>
<sequence>MACCREVALQMTAHVSGSSIDTLSTQHPICRFQKICFRPWLCVVHIVHPIIANPERPSEAQRYY</sequence>
<organism evidence="1 2">
    <name type="scientific">Cricetulus griseus</name>
    <name type="common">Chinese hamster</name>
    <name type="synonym">Cricetulus barabensis griseus</name>
    <dbReference type="NCBI Taxonomy" id="10029"/>
    <lineage>
        <taxon>Eukaryota</taxon>
        <taxon>Metazoa</taxon>
        <taxon>Chordata</taxon>
        <taxon>Craniata</taxon>
        <taxon>Vertebrata</taxon>
        <taxon>Euteleostomi</taxon>
        <taxon>Mammalia</taxon>
        <taxon>Eutheria</taxon>
        <taxon>Euarchontoglires</taxon>
        <taxon>Glires</taxon>
        <taxon>Rodentia</taxon>
        <taxon>Myomorpha</taxon>
        <taxon>Muroidea</taxon>
        <taxon>Cricetidae</taxon>
        <taxon>Cricetinae</taxon>
        <taxon>Cricetulus</taxon>
    </lineage>
</organism>
<dbReference type="Proteomes" id="UP000001075">
    <property type="component" value="Unassembled WGS sequence"/>
</dbReference>
<dbReference type="AlphaFoldDB" id="G3HDM3"/>
<evidence type="ECO:0000313" key="1">
    <source>
        <dbReference type="EMBL" id="EGW02361.1"/>
    </source>
</evidence>
<name>G3HDM3_CRIGR</name>
<reference evidence="2" key="1">
    <citation type="journal article" date="2011" name="Nat. Biotechnol.">
        <title>The genomic sequence of the Chinese hamster ovary (CHO)-K1 cell line.</title>
        <authorList>
            <person name="Xu X."/>
            <person name="Nagarajan H."/>
            <person name="Lewis N.E."/>
            <person name="Pan S."/>
            <person name="Cai Z."/>
            <person name="Liu X."/>
            <person name="Chen W."/>
            <person name="Xie M."/>
            <person name="Wang W."/>
            <person name="Hammond S."/>
            <person name="Andersen M.R."/>
            <person name="Neff N."/>
            <person name="Passarelli B."/>
            <person name="Koh W."/>
            <person name="Fan H.C."/>
            <person name="Wang J."/>
            <person name="Gui Y."/>
            <person name="Lee K.H."/>
            <person name="Betenbaugh M.J."/>
            <person name="Quake S.R."/>
            <person name="Famili I."/>
            <person name="Palsson B.O."/>
            <person name="Wang J."/>
        </authorList>
    </citation>
    <scope>NUCLEOTIDE SEQUENCE [LARGE SCALE GENOMIC DNA]</scope>
    <source>
        <strain evidence="2">CHO K1 cell line</strain>
    </source>
</reference>
<dbReference type="EMBL" id="JH000298">
    <property type="protein sequence ID" value="EGW02361.1"/>
    <property type="molecule type" value="Genomic_DNA"/>
</dbReference>